<dbReference type="VEuPathDB" id="MicrosporidiaDB:DI09_17p150"/>
<sequence>MQSKIEEASIDKEETDEYLAFQSQYADLDSQRKKFSEEIDKYKEVDPELFRAKSTNAYE</sequence>
<name>A0A098VTY7_9MICR</name>
<comment type="caution">
    <text evidence="1">The sequence shown here is derived from an EMBL/GenBank/DDBJ whole genome shotgun (WGS) entry which is preliminary data.</text>
</comment>
<dbReference type="Proteomes" id="UP000029725">
    <property type="component" value="Unassembled WGS sequence"/>
</dbReference>
<dbReference type="OrthoDB" id="273345at2759"/>
<keyword evidence="2" id="KW-1185">Reference proteome</keyword>
<reference evidence="1 2" key="1">
    <citation type="submission" date="2014-04" db="EMBL/GenBank/DDBJ databases">
        <title>A new species of microsporidia sheds light on the evolution of extreme parasitism.</title>
        <authorList>
            <person name="Haag K.L."/>
            <person name="James T.Y."/>
            <person name="Larsson R."/>
            <person name="Schaer T.M."/>
            <person name="Refardt D."/>
            <person name="Pombert J.-F."/>
            <person name="Ebert D."/>
        </authorList>
    </citation>
    <scope>NUCLEOTIDE SEQUENCE [LARGE SCALE GENOMIC DNA]</scope>
    <source>
        <strain evidence="1 2">UGP3</strain>
        <tissue evidence="1">Spores</tissue>
    </source>
</reference>
<accession>A0A098VTY7</accession>
<proteinExistence type="predicted"/>
<dbReference type="HOGENOM" id="CLU_2961312_0_0_1"/>
<evidence type="ECO:0000313" key="2">
    <source>
        <dbReference type="Proteomes" id="UP000029725"/>
    </source>
</evidence>
<organism evidence="1 2">
    <name type="scientific">Mitosporidium daphniae</name>
    <dbReference type="NCBI Taxonomy" id="1485682"/>
    <lineage>
        <taxon>Eukaryota</taxon>
        <taxon>Fungi</taxon>
        <taxon>Fungi incertae sedis</taxon>
        <taxon>Microsporidia</taxon>
        <taxon>Mitosporidium</taxon>
    </lineage>
</organism>
<gene>
    <name evidence="1" type="ORF">DI09_17p150</name>
</gene>
<dbReference type="GeneID" id="25258719"/>
<dbReference type="EMBL" id="JMKJ01000088">
    <property type="protein sequence ID" value="KGG52385.1"/>
    <property type="molecule type" value="Genomic_DNA"/>
</dbReference>
<protein>
    <submittedName>
        <fullName evidence="1">Uncharacterized protein</fullName>
    </submittedName>
</protein>
<dbReference type="RefSeq" id="XP_013238812.1">
    <property type="nucleotide sequence ID" value="XM_013383358.1"/>
</dbReference>
<dbReference type="AlphaFoldDB" id="A0A098VTY7"/>
<evidence type="ECO:0000313" key="1">
    <source>
        <dbReference type="EMBL" id="KGG52385.1"/>
    </source>
</evidence>